<protein>
    <submittedName>
        <fullName evidence="1">Uncharacterized protein</fullName>
    </submittedName>
</protein>
<dbReference type="AlphaFoldDB" id="W8BPW8"/>
<sequence length="160" mass="18300">MYLKAREFSITDSMSQPTTIALHRYSVHNYKYANVYMYMYVCPTNQPLSDLKASAEKMANRQNVPALELAMLLKQLLTCIPTHLHICTTKATSLLALQIACTRLFVCKIHMHVLLLQALELRAKSTHFSHLFTAKPAASEPVKMMKILCRFSNNLRRAKK</sequence>
<reference evidence="1" key="2">
    <citation type="journal article" date="2014" name="BMC Genomics">
        <title>A genomic perspective to assessing quality of mass-reared SIT flies used in Mediterranean fruit fly (Ceratitis capitata) eradication in California.</title>
        <authorList>
            <person name="Calla B."/>
            <person name="Hall B."/>
            <person name="Hou S."/>
            <person name="Geib S.M."/>
        </authorList>
    </citation>
    <scope>NUCLEOTIDE SEQUENCE</scope>
</reference>
<reference evidence="1" key="1">
    <citation type="submission" date="2013-07" db="EMBL/GenBank/DDBJ databases">
        <authorList>
            <person name="Geib S."/>
        </authorList>
    </citation>
    <scope>NUCLEOTIDE SEQUENCE</scope>
</reference>
<dbReference type="EMBL" id="GAMC01015041">
    <property type="protein sequence ID" value="JAB91514.1"/>
    <property type="molecule type" value="mRNA"/>
</dbReference>
<name>W8BPW8_CERCA</name>
<evidence type="ECO:0000313" key="1">
    <source>
        <dbReference type="EMBL" id="JAB91514.1"/>
    </source>
</evidence>
<accession>W8BPW8</accession>
<organism evidence="1">
    <name type="scientific">Ceratitis capitata</name>
    <name type="common">Mediterranean fruit fly</name>
    <name type="synonym">Tephritis capitata</name>
    <dbReference type="NCBI Taxonomy" id="7213"/>
    <lineage>
        <taxon>Eukaryota</taxon>
        <taxon>Metazoa</taxon>
        <taxon>Ecdysozoa</taxon>
        <taxon>Arthropoda</taxon>
        <taxon>Hexapoda</taxon>
        <taxon>Insecta</taxon>
        <taxon>Pterygota</taxon>
        <taxon>Neoptera</taxon>
        <taxon>Endopterygota</taxon>
        <taxon>Diptera</taxon>
        <taxon>Brachycera</taxon>
        <taxon>Muscomorpha</taxon>
        <taxon>Tephritoidea</taxon>
        <taxon>Tephritidae</taxon>
        <taxon>Ceratitis</taxon>
        <taxon>Ceratitis</taxon>
    </lineage>
</organism>
<proteinExistence type="evidence at transcript level"/>